<sequence length="249" mass="28423">MSGKKNSYRNWFVCTLMLLLFTVAESSAQYYKQVDSLYTSKGAVEIQVIGHCFYYFKFNRLNIYVDPIPNVGDVSKLPKADLILITHDHRDHLSISVIETLSKPGTKVIASKSCIKKMDFGQFLENGQQTTFNDIYIKAVPAYNVVNLRPDNVPYHPKGEGNGYFLVFGDKTIYIAGDTEYIDEMRFFMKPDVAFIPMMLPFTMGEDMFVQVVKKLKPKVVYPVHYNTDLNELTEKLSVAAPGVEVRIR</sequence>
<feature type="signal peptide" evidence="1">
    <location>
        <begin position="1"/>
        <end position="28"/>
    </location>
</feature>
<dbReference type="Proteomes" id="UP001163821">
    <property type="component" value="Unassembled WGS sequence"/>
</dbReference>
<dbReference type="Gene3D" id="3.60.15.10">
    <property type="entry name" value="Ribonuclease Z/Hydroxyacylglutathione hydrolase-like"/>
    <property type="match status" value="1"/>
</dbReference>
<dbReference type="InterPro" id="IPR036866">
    <property type="entry name" value="RibonucZ/Hydroxyglut_hydro"/>
</dbReference>
<reference evidence="2" key="1">
    <citation type="submission" date="2022-10" db="EMBL/GenBank/DDBJ databases">
        <title>Gaoshiqiia sediminis gen. nov., sp. nov., isolated from coastal sediment.</title>
        <authorList>
            <person name="Yu W.X."/>
            <person name="Mu D.S."/>
            <person name="Du J.Z."/>
            <person name="Liang Y.Q."/>
        </authorList>
    </citation>
    <scope>NUCLEOTIDE SEQUENCE</scope>
    <source>
        <strain evidence="2">A06</strain>
    </source>
</reference>
<feature type="chain" id="PRO_5041286061" evidence="1">
    <location>
        <begin position="29"/>
        <end position="249"/>
    </location>
</feature>
<dbReference type="Pfam" id="PF13483">
    <property type="entry name" value="Lactamase_B_3"/>
    <property type="match status" value="1"/>
</dbReference>
<comment type="caution">
    <text evidence="2">The sequence shown here is derived from an EMBL/GenBank/DDBJ whole genome shotgun (WGS) entry which is preliminary data.</text>
</comment>
<accession>A0AA41YB43</accession>
<evidence type="ECO:0000313" key="2">
    <source>
        <dbReference type="EMBL" id="MCW0481407.1"/>
    </source>
</evidence>
<keyword evidence="1" id="KW-0732">Signal</keyword>
<proteinExistence type="predicted"/>
<dbReference type="AlphaFoldDB" id="A0AA41YB43"/>
<dbReference type="PANTHER" id="PTHR43546:SF3">
    <property type="entry name" value="UPF0173 METAL-DEPENDENT HYDROLASE MJ1163"/>
    <property type="match status" value="1"/>
</dbReference>
<organism evidence="2 3">
    <name type="scientific">Gaoshiqia sediminis</name>
    <dbReference type="NCBI Taxonomy" id="2986998"/>
    <lineage>
        <taxon>Bacteria</taxon>
        <taxon>Pseudomonadati</taxon>
        <taxon>Bacteroidota</taxon>
        <taxon>Bacteroidia</taxon>
        <taxon>Marinilabiliales</taxon>
        <taxon>Prolixibacteraceae</taxon>
        <taxon>Gaoshiqia</taxon>
    </lineage>
</organism>
<dbReference type="PANTHER" id="PTHR43546">
    <property type="entry name" value="UPF0173 METAL-DEPENDENT HYDROLASE MJ1163-RELATED"/>
    <property type="match status" value="1"/>
</dbReference>
<evidence type="ECO:0000313" key="3">
    <source>
        <dbReference type="Proteomes" id="UP001163821"/>
    </source>
</evidence>
<dbReference type="InterPro" id="IPR050114">
    <property type="entry name" value="UPF0173_UPF0282_UlaG_hydrolase"/>
</dbReference>
<protein>
    <submittedName>
        <fullName evidence="2">MBL fold metallo-hydrolase</fullName>
    </submittedName>
</protein>
<dbReference type="EMBL" id="JAPAAF010000001">
    <property type="protein sequence ID" value="MCW0481407.1"/>
    <property type="molecule type" value="Genomic_DNA"/>
</dbReference>
<dbReference type="SUPFAM" id="SSF56281">
    <property type="entry name" value="Metallo-hydrolase/oxidoreductase"/>
    <property type="match status" value="1"/>
</dbReference>
<dbReference type="RefSeq" id="WP_282590014.1">
    <property type="nucleotide sequence ID" value="NZ_JAPAAF010000001.1"/>
</dbReference>
<keyword evidence="3" id="KW-1185">Reference proteome</keyword>
<evidence type="ECO:0000256" key="1">
    <source>
        <dbReference type="SAM" id="SignalP"/>
    </source>
</evidence>
<gene>
    <name evidence="2" type="ORF">N2K84_01620</name>
</gene>
<name>A0AA41YB43_9BACT</name>